<name>A0A7W7T3Y9_9PSEU</name>
<dbReference type="RefSeq" id="WP_184669942.1">
    <property type="nucleotide sequence ID" value="NZ_BAABAI010000005.1"/>
</dbReference>
<gene>
    <name evidence="3" type="ORF">F4559_003473</name>
</gene>
<dbReference type="AlphaFoldDB" id="A0A7W7T3Y9"/>
<keyword evidence="4" id="KW-1185">Reference proteome</keyword>
<evidence type="ECO:0000256" key="1">
    <source>
        <dbReference type="SAM" id="SignalP"/>
    </source>
</evidence>
<organism evidence="3 4">
    <name type="scientific">Saccharothrix violaceirubra</name>
    <dbReference type="NCBI Taxonomy" id="413306"/>
    <lineage>
        <taxon>Bacteria</taxon>
        <taxon>Bacillati</taxon>
        <taxon>Actinomycetota</taxon>
        <taxon>Actinomycetes</taxon>
        <taxon>Pseudonocardiales</taxon>
        <taxon>Pseudonocardiaceae</taxon>
        <taxon>Saccharothrix</taxon>
    </lineage>
</organism>
<protein>
    <recommendedName>
        <fullName evidence="2">DUF4394 domain-containing protein</fullName>
    </recommendedName>
</protein>
<reference evidence="3 4" key="1">
    <citation type="submission" date="2020-08" db="EMBL/GenBank/DDBJ databases">
        <title>Sequencing the genomes of 1000 actinobacteria strains.</title>
        <authorList>
            <person name="Klenk H.-P."/>
        </authorList>
    </citation>
    <scope>NUCLEOTIDE SEQUENCE [LARGE SCALE GENOMIC DNA]</scope>
    <source>
        <strain evidence="3 4">DSM 45084</strain>
    </source>
</reference>
<accession>A0A7W7T3Y9</accession>
<dbReference type="EMBL" id="JACHJS010000001">
    <property type="protein sequence ID" value="MBB4966114.1"/>
    <property type="molecule type" value="Genomic_DNA"/>
</dbReference>
<dbReference type="InterPro" id="IPR025507">
    <property type="entry name" value="DUF4394"/>
</dbReference>
<evidence type="ECO:0000313" key="4">
    <source>
        <dbReference type="Proteomes" id="UP000542674"/>
    </source>
</evidence>
<feature type="chain" id="PRO_5031340578" description="DUF4394 domain-containing protein" evidence="1">
    <location>
        <begin position="28"/>
        <end position="281"/>
    </location>
</feature>
<dbReference type="Proteomes" id="UP000542674">
    <property type="component" value="Unassembled WGS sequence"/>
</dbReference>
<keyword evidence="1" id="KW-0732">Signal</keyword>
<feature type="domain" description="DUF4394" evidence="2">
    <location>
        <begin position="48"/>
        <end position="275"/>
    </location>
</feature>
<feature type="signal peptide" evidence="1">
    <location>
        <begin position="1"/>
        <end position="27"/>
    </location>
</feature>
<proteinExistence type="predicted"/>
<dbReference type="Pfam" id="PF14339">
    <property type="entry name" value="DUF4394"/>
    <property type="match status" value="1"/>
</dbReference>
<evidence type="ECO:0000259" key="2">
    <source>
        <dbReference type="Pfam" id="PF14339"/>
    </source>
</evidence>
<evidence type="ECO:0000313" key="3">
    <source>
        <dbReference type="EMBL" id="MBB4966114.1"/>
    </source>
</evidence>
<sequence>MRSRISRFLAVATAVAAAAVAPTTATAEPAPAQAAQAVYGLAGGGKLLSMFRTDSPDRLDWVRTVNGLVGDSFLIGFDFRVQDGKLYGVGNRGGVYTIGIPSATVAKVSQLTVALHGTYFGVDFNPAANRLRVVSDTGQNLRHSIDDNATATDTPLTTPPATGTTTGVTAIAYTNNDLNNDTGTTLFVINTDTDQVAIQSPANSGQLAVTGKLAVRADTDAGFDIFSDLTNGRTTSNLAFAALGNGGISTFYGVDVLTGFAWPVGDFPLNITDIAVALDTA</sequence>
<comment type="caution">
    <text evidence="3">The sequence shown here is derived from an EMBL/GenBank/DDBJ whole genome shotgun (WGS) entry which is preliminary data.</text>
</comment>